<feature type="domain" description="VOC" evidence="1">
    <location>
        <begin position="158"/>
        <end position="277"/>
    </location>
</feature>
<dbReference type="SUPFAM" id="SSF54593">
    <property type="entry name" value="Glyoxalase/Bleomycin resistance protein/Dihydroxybiphenyl dioxygenase"/>
    <property type="match status" value="2"/>
</dbReference>
<dbReference type="InterPro" id="IPR037523">
    <property type="entry name" value="VOC_core"/>
</dbReference>
<gene>
    <name evidence="2" type="ORF">AHOG_25915</name>
</gene>
<proteinExistence type="predicted"/>
<dbReference type="AlphaFoldDB" id="A0A221W9Q1"/>
<evidence type="ECO:0000313" key="3">
    <source>
        <dbReference type="Proteomes" id="UP000204221"/>
    </source>
</evidence>
<dbReference type="InterPro" id="IPR029068">
    <property type="entry name" value="Glyas_Bleomycin-R_OHBP_Dase"/>
</dbReference>
<evidence type="ECO:0000313" key="2">
    <source>
        <dbReference type="EMBL" id="ASO22788.1"/>
    </source>
</evidence>
<protein>
    <submittedName>
        <fullName evidence="2">27 kDa antigen Cfp30B</fullName>
    </submittedName>
</protein>
<accession>A0A221W9Q1</accession>
<reference evidence="2 3" key="1">
    <citation type="submission" date="2017-07" db="EMBL/GenBank/DDBJ databases">
        <title>Complete genome sequence of Actinoalloteichus hoggarensis DSM 45943, type strain of Actinoalloteichus hoggarensis.</title>
        <authorList>
            <person name="Ruckert C."/>
            <person name="Nouioui I."/>
            <person name="Willmese J."/>
            <person name="van Wezel G."/>
            <person name="Klenk H.-P."/>
            <person name="Kalinowski J."/>
            <person name="Zotchev S.B."/>
        </authorList>
    </citation>
    <scope>NUCLEOTIDE SEQUENCE [LARGE SCALE GENOMIC DNA]</scope>
    <source>
        <strain evidence="2 3">DSM 45943</strain>
    </source>
</reference>
<keyword evidence="3" id="KW-1185">Reference proteome</keyword>
<dbReference type="EMBL" id="CP022521">
    <property type="protein sequence ID" value="ASO22788.1"/>
    <property type="molecule type" value="Genomic_DNA"/>
</dbReference>
<dbReference type="Proteomes" id="UP000204221">
    <property type="component" value="Chromosome"/>
</dbReference>
<dbReference type="InterPro" id="IPR041581">
    <property type="entry name" value="Glyoxalase_6"/>
</dbReference>
<sequence length="294" mass="31984">MTLSINFGGGHMPMSRIGGTMLYASLPRGLPCWVDLCSTEPAAALDFYAALFDWEYQTQPVEQGGAGEDYFVATRDGIPVGGVSARRAAASSWVLHLAVQRVGEAAAAARRFGAQVLRAEEELGALGRRVVLRDSSRAEIALLQAGDGWQFEVGRPGSLIWAELITNRVRFADHFYETLFEYEAREFGDGRRSDFVVWYVGGDSVLARVRMVKDAGPQTEPHWLVYFGVDPAVGVDQTVARARSLGAELRVEPFDSAYGRIAVLRDVTGARFGLIDAGAATGHESAAVYDPYDD</sequence>
<organism evidence="2 3">
    <name type="scientific">Actinoalloteichus hoggarensis</name>
    <dbReference type="NCBI Taxonomy" id="1470176"/>
    <lineage>
        <taxon>Bacteria</taxon>
        <taxon>Bacillati</taxon>
        <taxon>Actinomycetota</taxon>
        <taxon>Actinomycetes</taxon>
        <taxon>Pseudonocardiales</taxon>
        <taxon>Pseudonocardiaceae</taxon>
        <taxon>Actinoalloteichus</taxon>
    </lineage>
</organism>
<dbReference type="PANTHER" id="PTHR33993">
    <property type="entry name" value="GLYOXALASE-RELATED"/>
    <property type="match status" value="1"/>
</dbReference>
<dbReference type="PANTHER" id="PTHR33993:SF14">
    <property type="entry name" value="GB|AAF24581.1"/>
    <property type="match status" value="1"/>
</dbReference>
<dbReference type="InterPro" id="IPR052164">
    <property type="entry name" value="Anthracycline_SecMetBiosynth"/>
</dbReference>
<dbReference type="KEGG" id="ahg:AHOG_25915"/>
<name>A0A221W9Q1_9PSEU</name>
<dbReference type="Gene3D" id="3.10.180.10">
    <property type="entry name" value="2,3-Dihydroxybiphenyl 1,2-Dioxygenase, domain 1"/>
    <property type="match status" value="2"/>
</dbReference>
<evidence type="ECO:0000259" key="1">
    <source>
        <dbReference type="PROSITE" id="PS51819"/>
    </source>
</evidence>
<dbReference type="PROSITE" id="PS51819">
    <property type="entry name" value="VOC"/>
    <property type="match status" value="1"/>
</dbReference>
<dbReference type="Pfam" id="PF18029">
    <property type="entry name" value="Glyoxalase_6"/>
    <property type="match status" value="1"/>
</dbReference>